<dbReference type="InterPro" id="IPR027417">
    <property type="entry name" value="P-loop_NTPase"/>
</dbReference>
<gene>
    <name evidence="5" type="ORF">GCM10022419_135160</name>
</gene>
<sequence>MATEPQRDLPQLIRAGVRAQVGRLAKVAGQPRRWSPPLLLAALSAGAFAPLLLPVLGDAALLAATIGAVTSVGGNVLTDVIKTGVQRLRYGDGSFGGGDPLPGEEELAAVLERQLRQVLQSGTEQADWLRADIAKVLRETGAIGTVLQAAVESGDRLLQSRLTEGLAELGEQFDEFAFVLAEVRGKLQIIQESVDSNSADLQVSVGLHYRQATDIRLLLERVALIERRIVGRPAGMAPATWQGAPYKGLLPFDETDDAVFHGRETLTAELLSTLSRRLSLPRLLVVTGASGAGKSSLLRAGLLPAINRGELTGPARHWPRHVLARPTRSPLTGLANLLAGLAGVPAPDVLDHLTAHPQQAHLLVRQAVEHDARRRGRPEPELAGSRLVLVVDQFEEIFTMPDGAGERAAFITALHAAATTPGGAADVPPALVLVAVRGDFIDRCADHQSLAEALASPFIVGPMTEPDLRRAIIAPADAAGLEIEQGLPDAILAELRGPAGRFGAGVLPLLSQAMLITWEHREGNRLTSRGYGQAGGVGHAVASSADDAYQELDTAGQAAARQLFHQLTVVSAEGSLARRPAPVAELAADPAIDNAMHVFARRRLLVIDADNVQIAHDVLLEAWPQLRGWVEADLAGHALYSQLLDDADAWDTNGRRTEYLYRGERLAGLLRVMPRWQATPDRYPALPGVPRTFLRAAQTACIRASRLRRILVGVLVTLVVLASTGALMATNAQQNANRQRDDAVARRLAAHAQLIAGDPSMSAMLAVASARISPASAEARASLLAVLHQPHRHIFPEHEGGVNVAAFSPHGGLLATTSGVGVRLWEVATHRQVGVLAQPGVQPTSLAFNPDGRILATAQDDAVVRLWDVATRRPLGTLTDPEGDTSTVAFSPDGRLLAGTSRHPDREHGWVRLWDVASREQVGVLAERDGSPTSVSFSPDGRTVASTHDGIGGIELWDVLTHQRIAVLPDHGRGVEQAVFSPNGKLMASASGNRVRLWNVASGKQIGEPLVTALDAVLSVAFSRDGRIVAGAGTPAIGQAEGGVHLWDVATGAPLGSPLTPAGGRVASLSFSPDSRTLAGASVDAQSSGTIRLWDVAVHAQIAPPFIDPLGEVRHVAFSPDGRVLAALSTSVGEKYENGDRIRLLDAVTHEQSGASLVSPAERVTSLALSPDGRILATGGAPDSERSGTVRLWDMASRTEIAALDGPRGYLGAVGYSPDGKVIAGLFNQGEAENGPAEVWLWNTATGNRAGQPLRDPKNSQTALAFSPDSRSLAISSPYGGVQLWDVATGSKISDPLVSTGGALSAVFAPDGHTLAVVGVSGEVRLWDVDRRQQKGLPLNAQTERLSAAAFSPDGRTLATIGETSGQVWMWDLATHQRIGAPLVDTTNNPYTLTFSPDGRTLVVAGSAPSDNSRGNITFWDITVPTDLIAAVCAIAGRSLTRAEWTQYVPEVGYRPTCGGA</sequence>
<dbReference type="InterPro" id="IPR001680">
    <property type="entry name" value="WD40_rpt"/>
</dbReference>
<dbReference type="SMART" id="SM00320">
    <property type="entry name" value="WD40"/>
    <property type="match status" value="13"/>
</dbReference>
<organism evidence="5 6">
    <name type="scientific">Nonomuraea rosea</name>
    <dbReference type="NCBI Taxonomy" id="638574"/>
    <lineage>
        <taxon>Bacteria</taxon>
        <taxon>Bacillati</taxon>
        <taxon>Actinomycetota</taxon>
        <taxon>Actinomycetes</taxon>
        <taxon>Streptosporangiales</taxon>
        <taxon>Streptosporangiaceae</taxon>
        <taxon>Nonomuraea</taxon>
    </lineage>
</organism>
<dbReference type="InterPro" id="IPR049052">
    <property type="entry name" value="nSTAND1"/>
</dbReference>
<dbReference type="Pfam" id="PF20703">
    <property type="entry name" value="nSTAND1"/>
    <property type="match status" value="1"/>
</dbReference>
<dbReference type="PROSITE" id="PS50082">
    <property type="entry name" value="WD_REPEATS_2"/>
    <property type="match status" value="3"/>
</dbReference>
<evidence type="ECO:0000256" key="3">
    <source>
        <dbReference type="PROSITE-ProRule" id="PRU00221"/>
    </source>
</evidence>
<name>A0ABP7A875_9ACTN</name>
<feature type="repeat" description="WD" evidence="3">
    <location>
        <begin position="1254"/>
        <end position="1295"/>
    </location>
</feature>
<accession>A0ABP7A875</accession>
<dbReference type="EMBL" id="BAABDQ010000087">
    <property type="protein sequence ID" value="GAA3626681.1"/>
    <property type="molecule type" value="Genomic_DNA"/>
</dbReference>
<evidence type="ECO:0000259" key="4">
    <source>
        <dbReference type="Pfam" id="PF20703"/>
    </source>
</evidence>
<feature type="domain" description="Novel STAND NTPase 1" evidence="4">
    <location>
        <begin position="245"/>
        <end position="657"/>
    </location>
</feature>
<reference evidence="6" key="1">
    <citation type="journal article" date="2019" name="Int. J. Syst. Evol. Microbiol.">
        <title>The Global Catalogue of Microorganisms (GCM) 10K type strain sequencing project: providing services to taxonomists for standard genome sequencing and annotation.</title>
        <authorList>
            <consortium name="The Broad Institute Genomics Platform"/>
            <consortium name="The Broad Institute Genome Sequencing Center for Infectious Disease"/>
            <person name="Wu L."/>
            <person name="Ma J."/>
        </authorList>
    </citation>
    <scope>NUCLEOTIDE SEQUENCE [LARGE SCALE GENOMIC DNA]</scope>
    <source>
        <strain evidence="6">JCM 17326</strain>
    </source>
</reference>
<evidence type="ECO:0000313" key="5">
    <source>
        <dbReference type="EMBL" id="GAA3626681.1"/>
    </source>
</evidence>
<dbReference type="Pfam" id="PF07676">
    <property type="entry name" value="PD40"/>
    <property type="match status" value="1"/>
</dbReference>
<feature type="repeat" description="WD" evidence="3">
    <location>
        <begin position="968"/>
        <end position="1008"/>
    </location>
</feature>
<dbReference type="PANTHER" id="PTHR19879:SF9">
    <property type="entry name" value="TRANSCRIPTION INITIATION FACTOR TFIID SUBUNIT 5"/>
    <property type="match status" value="1"/>
</dbReference>
<proteinExistence type="predicted"/>
<keyword evidence="1 3" id="KW-0853">WD repeat</keyword>
<comment type="caution">
    <text evidence="5">The sequence shown here is derived from an EMBL/GenBank/DDBJ whole genome shotgun (WGS) entry which is preliminary data.</text>
</comment>
<evidence type="ECO:0000313" key="6">
    <source>
        <dbReference type="Proteomes" id="UP001500630"/>
    </source>
</evidence>
<dbReference type="PROSITE" id="PS50294">
    <property type="entry name" value="WD_REPEATS_REGION"/>
    <property type="match status" value="1"/>
</dbReference>
<evidence type="ECO:0000256" key="1">
    <source>
        <dbReference type="ARBA" id="ARBA00022574"/>
    </source>
</evidence>
<dbReference type="PANTHER" id="PTHR19879">
    <property type="entry name" value="TRANSCRIPTION INITIATION FACTOR TFIID"/>
    <property type="match status" value="1"/>
</dbReference>
<protein>
    <recommendedName>
        <fullName evidence="4">Novel STAND NTPase 1 domain-containing protein</fullName>
    </recommendedName>
</protein>
<dbReference type="Proteomes" id="UP001500630">
    <property type="component" value="Unassembled WGS sequence"/>
</dbReference>
<dbReference type="Gene3D" id="3.40.50.300">
    <property type="entry name" value="P-loop containing nucleotide triphosphate hydrolases"/>
    <property type="match status" value="1"/>
</dbReference>
<dbReference type="CDD" id="cd00200">
    <property type="entry name" value="WD40"/>
    <property type="match status" value="2"/>
</dbReference>
<dbReference type="Pfam" id="PF00400">
    <property type="entry name" value="WD40"/>
    <property type="match status" value="5"/>
</dbReference>
<dbReference type="PROSITE" id="PS00678">
    <property type="entry name" value="WD_REPEATS_1"/>
    <property type="match status" value="1"/>
</dbReference>
<feature type="repeat" description="WD" evidence="3">
    <location>
        <begin position="844"/>
        <end position="877"/>
    </location>
</feature>
<dbReference type="SUPFAM" id="SSF50978">
    <property type="entry name" value="WD40 repeat-like"/>
    <property type="match status" value="1"/>
</dbReference>
<dbReference type="Gene3D" id="2.130.10.10">
    <property type="entry name" value="YVTN repeat-like/Quinoprotein amine dehydrogenase"/>
    <property type="match status" value="5"/>
</dbReference>
<evidence type="ECO:0000256" key="2">
    <source>
        <dbReference type="ARBA" id="ARBA00022737"/>
    </source>
</evidence>
<keyword evidence="2" id="KW-0677">Repeat</keyword>
<keyword evidence="6" id="KW-1185">Reference proteome</keyword>
<dbReference type="InterPro" id="IPR011659">
    <property type="entry name" value="WD40"/>
</dbReference>
<dbReference type="InterPro" id="IPR036322">
    <property type="entry name" value="WD40_repeat_dom_sf"/>
</dbReference>
<dbReference type="InterPro" id="IPR019775">
    <property type="entry name" value="WD40_repeat_CS"/>
</dbReference>
<dbReference type="InterPro" id="IPR015943">
    <property type="entry name" value="WD40/YVTN_repeat-like_dom_sf"/>
</dbReference>
<dbReference type="SUPFAM" id="SSF69322">
    <property type="entry name" value="Tricorn protease domain 2"/>
    <property type="match status" value="1"/>
</dbReference>
<dbReference type="RefSeq" id="WP_345581047.1">
    <property type="nucleotide sequence ID" value="NZ_BAABDQ010000087.1"/>
</dbReference>